<keyword evidence="2" id="KW-0808">Transferase</keyword>
<evidence type="ECO:0000313" key="5">
    <source>
        <dbReference type="EMBL" id="SFO30881.1"/>
    </source>
</evidence>
<evidence type="ECO:0000256" key="4">
    <source>
        <dbReference type="ARBA" id="ARBA00022833"/>
    </source>
</evidence>
<evidence type="ECO:0000256" key="2">
    <source>
        <dbReference type="ARBA" id="ARBA00022679"/>
    </source>
</evidence>
<dbReference type="InterPro" id="IPR013785">
    <property type="entry name" value="Aldolase_TIM"/>
</dbReference>
<dbReference type="OrthoDB" id="9063716at2"/>
<keyword evidence="4" id="KW-0862">Zinc</keyword>
<evidence type="ECO:0000313" key="6">
    <source>
        <dbReference type="Proteomes" id="UP000183413"/>
    </source>
</evidence>
<dbReference type="AlphaFoldDB" id="A0A1I5G5T4"/>
<dbReference type="EMBL" id="FOVH01000005">
    <property type="protein sequence ID" value="SFO30881.1"/>
    <property type="molecule type" value="Genomic_DNA"/>
</dbReference>
<name>A0A1I5G5T4_9ACTN</name>
<dbReference type="GeneID" id="99651789"/>
<organism evidence="5 6">
    <name type="scientific">Actinomadura madurae</name>
    <dbReference type="NCBI Taxonomy" id="1993"/>
    <lineage>
        <taxon>Bacteria</taxon>
        <taxon>Bacillati</taxon>
        <taxon>Actinomycetota</taxon>
        <taxon>Actinomycetes</taxon>
        <taxon>Streptosporangiales</taxon>
        <taxon>Thermomonosporaceae</taxon>
        <taxon>Actinomadura</taxon>
    </lineage>
</organism>
<dbReference type="PANTHER" id="PTHR37418:SF2">
    <property type="entry name" value="3-KETO-5-AMINOHEXANOATE CLEAVAGE ENZYME"/>
    <property type="match status" value="1"/>
</dbReference>
<evidence type="ECO:0000256" key="1">
    <source>
        <dbReference type="ARBA" id="ARBA00001947"/>
    </source>
</evidence>
<gene>
    <name evidence="5" type="ORF">SAMN04489713_10530</name>
</gene>
<dbReference type="Proteomes" id="UP000183413">
    <property type="component" value="Unassembled WGS sequence"/>
</dbReference>
<keyword evidence="3" id="KW-0479">Metal-binding</keyword>
<dbReference type="GO" id="GO:0046872">
    <property type="term" value="F:metal ion binding"/>
    <property type="evidence" value="ECO:0007669"/>
    <property type="project" value="UniProtKB-KW"/>
</dbReference>
<dbReference type="STRING" id="1993.SAMN04489713_10530"/>
<protein>
    <submittedName>
        <fullName evidence="5">Uncharacterized conserved protein, DUF849 family</fullName>
    </submittedName>
</protein>
<sequence length="275" mass="29134">MGATTLITVAPTGAESAKADVPALPVTLEELVQTAKECEAAGAAVIHVHIRDDDARPTLDPSRLRDTVTALRESTGLIVQLSTGGAVTDPYEDRLRVLDAEPDMCSLTCGTVNFGDDVFMNPWPFMVELYRRTQELEVVPEFELFDLGQVAALRRLLDKHGPPYGGHVHCDLVMGVPGGMPGDARSLVAAVEALPDGATWSATGIGRTSLPVLFAALSAGGHLRVGMEDTLTLAKGRPVTANVQLVERAAQAAHLAQRPPMPAADARALLGVKRH</sequence>
<proteinExistence type="predicted"/>
<keyword evidence="6" id="KW-1185">Reference proteome</keyword>
<dbReference type="Pfam" id="PF05853">
    <property type="entry name" value="BKACE"/>
    <property type="match status" value="1"/>
</dbReference>
<accession>A0A1I5G5T4</accession>
<evidence type="ECO:0000256" key="3">
    <source>
        <dbReference type="ARBA" id="ARBA00022723"/>
    </source>
</evidence>
<reference evidence="5 6" key="1">
    <citation type="submission" date="2016-10" db="EMBL/GenBank/DDBJ databases">
        <authorList>
            <person name="de Groot N.N."/>
        </authorList>
    </citation>
    <scope>NUCLEOTIDE SEQUENCE [LARGE SCALE GENOMIC DNA]</scope>
    <source>
        <strain evidence="5 6">DSM 43067</strain>
    </source>
</reference>
<dbReference type="GO" id="GO:0043720">
    <property type="term" value="F:3-keto-5-aminohexanoate cleavage activity"/>
    <property type="evidence" value="ECO:0007669"/>
    <property type="project" value="InterPro"/>
</dbReference>
<dbReference type="eggNOG" id="COG3246">
    <property type="taxonomic scope" value="Bacteria"/>
</dbReference>
<comment type="cofactor">
    <cofactor evidence="1">
        <name>Zn(2+)</name>
        <dbReference type="ChEBI" id="CHEBI:29105"/>
    </cofactor>
</comment>
<dbReference type="SUPFAM" id="SSF51395">
    <property type="entry name" value="FMN-linked oxidoreductases"/>
    <property type="match status" value="1"/>
</dbReference>
<dbReference type="RefSeq" id="WP_075021382.1">
    <property type="nucleotide sequence ID" value="NZ_CP083237.1"/>
</dbReference>
<dbReference type="InterPro" id="IPR008567">
    <property type="entry name" value="BKACE"/>
</dbReference>
<dbReference type="Gene3D" id="3.20.20.70">
    <property type="entry name" value="Aldolase class I"/>
    <property type="match status" value="1"/>
</dbReference>
<dbReference type="PANTHER" id="PTHR37418">
    <property type="entry name" value="3-KETO-5-AMINOHEXANOATE CLEAVAGE ENZYME-RELATED"/>
    <property type="match status" value="1"/>
</dbReference>
<dbReference type="InParanoid" id="A0A1I5G5T4"/>